<accession>Q01ZZ9</accession>
<name>Q01ZZ9_SOLUE</name>
<evidence type="ECO:0000256" key="5">
    <source>
        <dbReference type="ARBA" id="ARBA00022692"/>
    </source>
</evidence>
<dbReference type="HOGENOM" id="CLU_389740_0_0_0"/>
<feature type="domain" description="DUF8201" evidence="9">
    <location>
        <begin position="7"/>
        <end position="324"/>
    </location>
</feature>
<evidence type="ECO:0000256" key="7">
    <source>
        <dbReference type="ARBA" id="ARBA00023136"/>
    </source>
</evidence>
<feature type="transmembrane region" description="Helical" evidence="8">
    <location>
        <begin position="292"/>
        <end position="312"/>
    </location>
</feature>
<dbReference type="InterPro" id="IPR008979">
    <property type="entry name" value="Galactose-bd-like_sf"/>
</dbReference>
<dbReference type="OrthoDB" id="9785476at2"/>
<dbReference type="InterPro" id="IPR050297">
    <property type="entry name" value="LipidA_mod_glycosyltrf_83"/>
</dbReference>
<feature type="transmembrane region" description="Helical" evidence="8">
    <location>
        <begin position="223"/>
        <end position="240"/>
    </location>
</feature>
<dbReference type="InterPro" id="IPR058514">
    <property type="entry name" value="DUF8201"/>
</dbReference>
<feature type="transmembrane region" description="Helical" evidence="8">
    <location>
        <begin position="6"/>
        <end position="26"/>
    </location>
</feature>
<keyword evidence="6 8" id="KW-1133">Transmembrane helix</keyword>
<dbReference type="eggNOG" id="COG1807">
    <property type="taxonomic scope" value="Bacteria"/>
</dbReference>
<dbReference type="Pfam" id="PF26626">
    <property type="entry name" value="DUF8201"/>
    <property type="match status" value="1"/>
</dbReference>
<proteinExistence type="predicted"/>
<dbReference type="KEGG" id="sus:Acid_3796"/>
<dbReference type="EMBL" id="CP000473">
    <property type="protein sequence ID" value="ABJ84766.1"/>
    <property type="molecule type" value="Genomic_DNA"/>
</dbReference>
<evidence type="ECO:0000256" key="4">
    <source>
        <dbReference type="ARBA" id="ARBA00022679"/>
    </source>
</evidence>
<evidence type="ECO:0000256" key="6">
    <source>
        <dbReference type="ARBA" id="ARBA00022989"/>
    </source>
</evidence>
<feature type="transmembrane region" description="Helical" evidence="8">
    <location>
        <begin position="365"/>
        <end position="384"/>
    </location>
</feature>
<keyword evidence="7 8" id="KW-0472">Membrane</keyword>
<feature type="transmembrane region" description="Helical" evidence="8">
    <location>
        <begin position="411"/>
        <end position="428"/>
    </location>
</feature>
<evidence type="ECO:0000259" key="9">
    <source>
        <dbReference type="Pfam" id="PF26626"/>
    </source>
</evidence>
<feature type="transmembrane region" description="Helical" evidence="8">
    <location>
        <begin position="38"/>
        <end position="57"/>
    </location>
</feature>
<reference evidence="10" key="1">
    <citation type="submission" date="2006-10" db="EMBL/GenBank/DDBJ databases">
        <title>Complete sequence of Solibacter usitatus Ellin6076.</title>
        <authorList>
            <consortium name="US DOE Joint Genome Institute"/>
            <person name="Copeland A."/>
            <person name="Lucas S."/>
            <person name="Lapidus A."/>
            <person name="Barry K."/>
            <person name="Detter J.C."/>
            <person name="Glavina del Rio T."/>
            <person name="Hammon N."/>
            <person name="Israni S."/>
            <person name="Dalin E."/>
            <person name="Tice H."/>
            <person name="Pitluck S."/>
            <person name="Thompson L.S."/>
            <person name="Brettin T."/>
            <person name="Bruce D."/>
            <person name="Han C."/>
            <person name="Tapia R."/>
            <person name="Gilna P."/>
            <person name="Schmutz J."/>
            <person name="Larimer F."/>
            <person name="Land M."/>
            <person name="Hauser L."/>
            <person name="Kyrpides N."/>
            <person name="Mikhailova N."/>
            <person name="Janssen P.H."/>
            <person name="Kuske C.R."/>
            <person name="Richardson P."/>
        </authorList>
    </citation>
    <scope>NUCLEOTIDE SEQUENCE</scope>
    <source>
        <strain evidence="10">Ellin6076</strain>
    </source>
</reference>
<keyword evidence="3" id="KW-0328">Glycosyltransferase</keyword>
<feature type="transmembrane region" description="Helical" evidence="8">
    <location>
        <begin position="176"/>
        <end position="193"/>
    </location>
</feature>
<sequence>MREVANILFGAAFTIAVSVAIGQLLLERLRIGLYRWEATLIAFIAGSGCLSLGVTLLCFVHQARRGVFLWAGLAVIGIAIRRSRRWKARRGLPAVSLNWLVLFYVLFGILFLYYFVNALAPEISPDGSGYHLGNVLRTWRNHGSVWDYHSMYSYFSQGMEMLFLVAFSFGRHSSAALVHFAFLCTLPLLMVSWGRRFGYAKAAIFAGIVVFASPVIAKDGISAYNDVAVATLIYAVFYLIQVWDEDRDPKLLFLIGLLSGFCYAAKYTAVLTLPFAAAWIWWRGDERRWRDLVRLVVPASLMVLPWVLRNWIWLGNPFAPFLNAWFPNPYYHAGMERIYADSLFHYNGIKHNWEIPLQLTVRGGLVGGLFGPIFLLVPLCLLALRFKYGRRLLAAGLVFAAPAYLNSDSRFLIPCAPFFAMAMGLALADVPGALPALALFQALLCWPPVLTTWCHPWNWRISSWPIREALRLEPAAPFITHSIGDYALKNAIEREVPPGEQVFSFAGRPQAYFDRDIVVFYESTLGNLVQDILLAPDSHPPHYQERFRFLPVTTRGVRVVNNASAPGLWTLAELRLRSAGRELPRSKSWRLSAWPNGEEVQLAFDNSYATRWSTWEAMAPHARVQVDFPEPTVVDEVVLECDPAWDTRLQVEVLSSDGRWVAITDTAEYVKADFPSGIRRAATRDVKALGFRYLLLNDGDEVYKDMNKYPKFWGVTQVAEANGTHLYRID</sequence>
<keyword evidence="4" id="KW-0808">Transferase</keyword>
<dbReference type="InParanoid" id="Q01ZZ9"/>
<protein>
    <recommendedName>
        <fullName evidence="9">DUF8201 domain-containing protein</fullName>
    </recommendedName>
</protein>
<dbReference type="STRING" id="234267.Acid_3796"/>
<evidence type="ECO:0000313" key="10">
    <source>
        <dbReference type="EMBL" id="ABJ84766.1"/>
    </source>
</evidence>
<keyword evidence="2" id="KW-1003">Cell membrane</keyword>
<feature type="transmembrane region" description="Helical" evidence="8">
    <location>
        <begin position="63"/>
        <end position="80"/>
    </location>
</feature>
<evidence type="ECO:0000256" key="3">
    <source>
        <dbReference type="ARBA" id="ARBA00022676"/>
    </source>
</evidence>
<evidence type="ECO:0000256" key="8">
    <source>
        <dbReference type="SAM" id="Phobius"/>
    </source>
</evidence>
<dbReference type="AlphaFoldDB" id="Q01ZZ9"/>
<gene>
    <name evidence="10" type="ordered locus">Acid_3796</name>
</gene>
<evidence type="ECO:0000256" key="2">
    <source>
        <dbReference type="ARBA" id="ARBA00022475"/>
    </source>
</evidence>
<feature type="transmembrane region" description="Helical" evidence="8">
    <location>
        <begin position="252"/>
        <end position="280"/>
    </location>
</feature>
<evidence type="ECO:0000256" key="1">
    <source>
        <dbReference type="ARBA" id="ARBA00004651"/>
    </source>
</evidence>
<dbReference type="GO" id="GO:0005886">
    <property type="term" value="C:plasma membrane"/>
    <property type="evidence" value="ECO:0007669"/>
    <property type="project" value="UniProtKB-SubCell"/>
</dbReference>
<dbReference type="PANTHER" id="PTHR33908">
    <property type="entry name" value="MANNOSYLTRANSFERASE YKCB-RELATED"/>
    <property type="match status" value="1"/>
</dbReference>
<dbReference type="PANTHER" id="PTHR33908:SF11">
    <property type="entry name" value="MEMBRANE PROTEIN"/>
    <property type="match status" value="1"/>
</dbReference>
<dbReference type="Gene3D" id="2.60.120.260">
    <property type="entry name" value="Galactose-binding domain-like"/>
    <property type="match status" value="1"/>
</dbReference>
<comment type="subcellular location">
    <subcellularLocation>
        <location evidence="1">Cell membrane</location>
        <topology evidence="1">Multi-pass membrane protein</topology>
    </subcellularLocation>
</comment>
<feature type="transmembrane region" description="Helical" evidence="8">
    <location>
        <begin position="92"/>
        <end position="116"/>
    </location>
</feature>
<dbReference type="GO" id="GO:0016763">
    <property type="term" value="F:pentosyltransferase activity"/>
    <property type="evidence" value="ECO:0007669"/>
    <property type="project" value="TreeGrafter"/>
</dbReference>
<organism evidence="10">
    <name type="scientific">Solibacter usitatus (strain Ellin6076)</name>
    <dbReference type="NCBI Taxonomy" id="234267"/>
    <lineage>
        <taxon>Bacteria</taxon>
        <taxon>Pseudomonadati</taxon>
        <taxon>Acidobacteriota</taxon>
        <taxon>Terriglobia</taxon>
        <taxon>Bryobacterales</taxon>
        <taxon>Solibacteraceae</taxon>
        <taxon>Candidatus Solibacter</taxon>
    </lineage>
</organism>
<dbReference type="SUPFAM" id="SSF49785">
    <property type="entry name" value="Galactose-binding domain-like"/>
    <property type="match status" value="1"/>
</dbReference>
<dbReference type="GO" id="GO:0009103">
    <property type="term" value="P:lipopolysaccharide biosynthetic process"/>
    <property type="evidence" value="ECO:0007669"/>
    <property type="project" value="UniProtKB-ARBA"/>
</dbReference>
<keyword evidence="5 8" id="KW-0812">Transmembrane</keyword>